<organism evidence="2 3">
    <name type="scientific">Micromonospora maritima</name>
    <dbReference type="NCBI Taxonomy" id="986711"/>
    <lineage>
        <taxon>Bacteria</taxon>
        <taxon>Bacillati</taxon>
        <taxon>Actinomycetota</taxon>
        <taxon>Actinomycetes</taxon>
        <taxon>Micromonosporales</taxon>
        <taxon>Micromonosporaceae</taxon>
        <taxon>Micromonospora</taxon>
    </lineage>
</organism>
<dbReference type="InterPro" id="IPR000073">
    <property type="entry name" value="AB_hydrolase_1"/>
</dbReference>
<proteinExistence type="predicted"/>
<dbReference type="EMBL" id="JBITLE010000015">
    <property type="protein sequence ID" value="MFI7266037.1"/>
    <property type="molecule type" value="Genomic_DNA"/>
</dbReference>
<dbReference type="PANTHER" id="PTHR43798">
    <property type="entry name" value="MONOACYLGLYCEROL LIPASE"/>
    <property type="match status" value="1"/>
</dbReference>
<protein>
    <submittedName>
        <fullName evidence="2">Alpha/beta fold hydrolase</fullName>
    </submittedName>
</protein>
<dbReference type="Proteomes" id="UP001612812">
    <property type="component" value="Unassembled WGS sequence"/>
</dbReference>
<keyword evidence="3" id="KW-1185">Reference proteome</keyword>
<dbReference type="PANTHER" id="PTHR43798:SF6">
    <property type="entry name" value="HYDROLASE, PUTATIVE (AFU_ORTHOLOGUE AFUA_4G13070)-RELATED"/>
    <property type="match status" value="1"/>
</dbReference>
<evidence type="ECO:0000313" key="3">
    <source>
        <dbReference type="Proteomes" id="UP001612812"/>
    </source>
</evidence>
<name>A0ABW7ZV27_9ACTN</name>
<dbReference type="InterPro" id="IPR029058">
    <property type="entry name" value="AB_hydrolase_fold"/>
</dbReference>
<evidence type="ECO:0000259" key="1">
    <source>
        <dbReference type="Pfam" id="PF12697"/>
    </source>
</evidence>
<accession>A0ABW7ZV27</accession>
<dbReference type="InterPro" id="IPR050266">
    <property type="entry name" value="AB_hydrolase_sf"/>
</dbReference>
<keyword evidence="2" id="KW-0378">Hydrolase</keyword>
<dbReference type="Gene3D" id="3.40.50.1820">
    <property type="entry name" value="alpha/beta hydrolase"/>
    <property type="match status" value="1"/>
</dbReference>
<evidence type="ECO:0000313" key="2">
    <source>
        <dbReference type="EMBL" id="MFI7266037.1"/>
    </source>
</evidence>
<dbReference type="SUPFAM" id="SSF53474">
    <property type="entry name" value="alpha/beta-Hydrolases"/>
    <property type="match status" value="1"/>
</dbReference>
<gene>
    <name evidence="2" type="ORF">ACIBP4_27505</name>
</gene>
<feature type="domain" description="AB hydrolase-1" evidence="1">
    <location>
        <begin position="38"/>
        <end position="256"/>
    </location>
</feature>
<dbReference type="GO" id="GO:0016787">
    <property type="term" value="F:hydrolase activity"/>
    <property type="evidence" value="ECO:0007669"/>
    <property type="project" value="UniProtKB-KW"/>
</dbReference>
<dbReference type="RefSeq" id="WP_396768572.1">
    <property type="nucleotide sequence ID" value="NZ_JBITLA010000002.1"/>
</dbReference>
<reference evidence="2 3" key="1">
    <citation type="submission" date="2024-10" db="EMBL/GenBank/DDBJ databases">
        <title>The Natural Products Discovery Center: Release of the First 8490 Sequenced Strains for Exploring Actinobacteria Biosynthetic Diversity.</title>
        <authorList>
            <person name="Kalkreuter E."/>
            <person name="Kautsar S.A."/>
            <person name="Yang D."/>
            <person name="Bader C.D."/>
            <person name="Teijaro C.N."/>
            <person name="Fluegel L."/>
            <person name="Davis C.M."/>
            <person name="Simpson J.R."/>
            <person name="Lauterbach L."/>
            <person name="Steele A.D."/>
            <person name="Gui C."/>
            <person name="Meng S."/>
            <person name="Li G."/>
            <person name="Viehrig K."/>
            <person name="Ye F."/>
            <person name="Su P."/>
            <person name="Kiefer A.F."/>
            <person name="Nichols A."/>
            <person name="Cepeda A.J."/>
            <person name="Yan W."/>
            <person name="Fan B."/>
            <person name="Jiang Y."/>
            <person name="Adhikari A."/>
            <person name="Zheng C.-J."/>
            <person name="Schuster L."/>
            <person name="Cowan T.M."/>
            <person name="Smanski M.J."/>
            <person name="Chevrette M.G."/>
            <person name="De Carvalho L.P.S."/>
            <person name="Shen B."/>
        </authorList>
    </citation>
    <scope>NUCLEOTIDE SEQUENCE [LARGE SCALE GENOMIC DNA]</scope>
    <source>
        <strain evidence="2 3">NPDC049845</strain>
    </source>
</reference>
<comment type="caution">
    <text evidence="2">The sequence shown here is derived from an EMBL/GenBank/DDBJ whole genome shotgun (WGS) entry which is preliminary data.</text>
</comment>
<sequence>MSEVHVDQASPHPALADSSPHIVCLPWFGMTRQAMATAFQPAFAGLGLRTAHLDLPGHGDSPVNCPPDSQSVLETVCSWLEQHATTPVLLAGASYGAYLAAGIARQRPELVRGLLLVCPGVRMVRKHRDLPESPPAAAPTGWLSGTPTAWHEHLGSALGNRTPAVAAAVMEALRLGGAGDEEFRRKLQTGPAYSLPDEAAESRFAGPVSVLAGRQDGVVGYADQFRAMRNYPRGTFAVLDETGHYLPFEQPAALRALAQDWLRRATAARPSL</sequence>
<dbReference type="PRINTS" id="PR00412">
    <property type="entry name" value="EPOXHYDRLASE"/>
</dbReference>
<dbReference type="InterPro" id="IPR000639">
    <property type="entry name" value="Epox_hydrolase-like"/>
</dbReference>
<dbReference type="Pfam" id="PF12697">
    <property type="entry name" value="Abhydrolase_6"/>
    <property type="match status" value="1"/>
</dbReference>